<sequence length="343" mass="39644">MLKKSRKKVDFVKRGLVVSLGTIMIHLKDLHSLSKRWSCRGPGLLETDRKKIPTTEDPILELLVDICSDSAEQDASSTSSSSGSLAGCHSDDFLSDELKRSTLKRFRQNTLRRQERMEQHYQERMEELQDMSLSFQNMETIMGQMNATLERLIEQEEFSVLPTCDEEETLNNVSLMSVEVDEDAIEEYYAINGLTSCVYEYWSEKEKLKEELEVSPAKSEIIMVQIHEEEAKKEIDVILERPEDSQQVSKEDQSFVLVSPPTLPHIFVDFNMEVEDKERLKTFYNPQYISVSEGMMESFVLEVPDKLQILNKGVSILTAQKQKERVSFLNTLYWRASRAFDVL</sequence>
<evidence type="ECO:0000313" key="1">
    <source>
        <dbReference type="EMBL" id="KAK9096114.1"/>
    </source>
</evidence>
<dbReference type="Proteomes" id="UP001417504">
    <property type="component" value="Unassembled WGS sequence"/>
</dbReference>
<proteinExistence type="predicted"/>
<evidence type="ECO:0000313" key="2">
    <source>
        <dbReference type="Proteomes" id="UP001417504"/>
    </source>
</evidence>
<reference evidence="1 2" key="1">
    <citation type="submission" date="2024-01" db="EMBL/GenBank/DDBJ databases">
        <title>Genome assemblies of Stephania.</title>
        <authorList>
            <person name="Yang L."/>
        </authorList>
    </citation>
    <scope>NUCLEOTIDE SEQUENCE [LARGE SCALE GENOMIC DNA]</scope>
    <source>
        <strain evidence="1">QJT</strain>
        <tissue evidence="1">Leaf</tissue>
    </source>
</reference>
<name>A0AAP0EW46_9MAGN</name>
<accession>A0AAP0EW46</accession>
<dbReference type="EMBL" id="JBBNAE010000009">
    <property type="protein sequence ID" value="KAK9096114.1"/>
    <property type="molecule type" value="Genomic_DNA"/>
</dbReference>
<organism evidence="1 2">
    <name type="scientific">Stephania japonica</name>
    <dbReference type="NCBI Taxonomy" id="461633"/>
    <lineage>
        <taxon>Eukaryota</taxon>
        <taxon>Viridiplantae</taxon>
        <taxon>Streptophyta</taxon>
        <taxon>Embryophyta</taxon>
        <taxon>Tracheophyta</taxon>
        <taxon>Spermatophyta</taxon>
        <taxon>Magnoliopsida</taxon>
        <taxon>Ranunculales</taxon>
        <taxon>Menispermaceae</taxon>
        <taxon>Menispermoideae</taxon>
        <taxon>Cissampelideae</taxon>
        <taxon>Stephania</taxon>
    </lineage>
</organism>
<protein>
    <submittedName>
        <fullName evidence="1">Uncharacterized protein</fullName>
    </submittedName>
</protein>
<dbReference type="AlphaFoldDB" id="A0AAP0EW46"/>
<gene>
    <name evidence="1" type="ORF">Sjap_021611</name>
</gene>
<comment type="caution">
    <text evidence="1">The sequence shown here is derived from an EMBL/GenBank/DDBJ whole genome shotgun (WGS) entry which is preliminary data.</text>
</comment>
<keyword evidence="2" id="KW-1185">Reference proteome</keyword>